<dbReference type="GO" id="GO:0003700">
    <property type="term" value="F:DNA-binding transcription factor activity"/>
    <property type="evidence" value="ECO:0007669"/>
    <property type="project" value="InterPro"/>
</dbReference>
<dbReference type="InterPro" id="IPR018060">
    <property type="entry name" value="HTH_AraC"/>
</dbReference>
<protein>
    <submittedName>
        <fullName evidence="5">Helix-turn-helix domain-containing protein</fullName>
    </submittedName>
</protein>
<evidence type="ECO:0000313" key="5">
    <source>
        <dbReference type="EMBL" id="MBI1495541.1"/>
    </source>
</evidence>
<dbReference type="InterPro" id="IPR018062">
    <property type="entry name" value="HTH_AraC-typ_CS"/>
</dbReference>
<dbReference type="PROSITE" id="PS00041">
    <property type="entry name" value="HTH_ARAC_FAMILY_1"/>
    <property type="match status" value="1"/>
</dbReference>
<dbReference type="PROSITE" id="PS01124">
    <property type="entry name" value="HTH_ARAC_FAMILY_2"/>
    <property type="match status" value="1"/>
</dbReference>
<keyword evidence="6" id="KW-1185">Reference proteome</keyword>
<dbReference type="InterPro" id="IPR029062">
    <property type="entry name" value="Class_I_gatase-like"/>
</dbReference>
<name>A0A8J7IRG6_9RHOB</name>
<dbReference type="Pfam" id="PF12833">
    <property type="entry name" value="HTH_18"/>
    <property type="match status" value="1"/>
</dbReference>
<evidence type="ECO:0000256" key="3">
    <source>
        <dbReference type="ARBA" id="ARBA00023163"/>
    </source>
</evidence>
<keyword evidence="2" id="KW-0238">DNA-binding</keyword>
<dbReference type="InterPro" id="IPR009057">
    <property type="entry name" value="Homeodomain-like_sf"/>
</dbReference>
<comment type="caution">
    <text evidence="5">The sequence shown here is derived from an EMBL/GenBank/DDBJ whole genome shotgun (WGS) entry which is preliminary data.</text>
</comment>
<dbReference type="RefSeq" id="WP_228850236.1">
    <property type="nucleotide sequence ID" value="NZ_JADCKQ010000025.1"/>
</dbReference>
<evidence type="ECO:0000256" key="2">
    <source>
        <dbReference type="ARBA" id="ARBA00023125"/>
    </source>
</evidence>
<sequence>MTYSEPRQTHAMQTAGQTLQQEIYIILPEDASAASAHMVSEVFRTANELISSAPYRITLRSLSAPVDNDPRQWQRRTVIFLGDLHSRWHIDAVQRSRLQQILRLAPRNLVIGSAIFLLAAGGLNLDHQLAIHPNFLAAAHEMNLQEETPGGRTTNSGRIQSAISSFAALPLLIGILQQDQGHFLADAISEYLGLNETRKNPSKAFVQLRQSACDDTLIVNALKVMQEHIEDPLKIREIASIVGVSTRQLERRFQEKAGVSPLPAYRALRLERAQQLLQHTSLSLPEIAVATGFGTRCNLTRWFNKELNSSPQNMRQQSFTGAAA</sequence>
<keyword evidence="1" id="KW-0805">Transcription regulation</keyword>
<gene>
    <name evidence="5" type="ORF">H1D41_18045</name>
</gene>
<proteinExistence type="predicted"/>
<dbReference type="PANTHER" id="PTHR46796">
    <property type="entry name" value="HTH-TYPE TRANSCRIPTIONAL ACTIVATOR RHAS-RELATED"/>
    <property type="match status" value="1"/>
</dbReference>
<evidence type="ECO:0000259" key="4">
    <source>
        <dbReference type="PROSITE" id="PS01124"/>
    </source>
</evidence>
<dbReference type="Gene3D" id="1.10.10.60">
    <property type="entry name" value="Homeodomain-like"/>
    <property type="match status" value="1"/>
</dbReference>
<dbReference type="SMART" id="SM00342">
    <property type="entry name" value="HTH_ARAC"/>
    <property type="match status" value="1"/>
</dbReference>
<dbReference type="InterPro" id="IPR050204">
    <property type="entry name" value="AraC_XylS_family_regulators"/>
</dbReference>
<dbReference type="GO" id="GO:0043565">
    <property type="term" value="F:sequence-specific DNA binding"/>
    <property type="evidence" value="ECO:0007669"/>
    <property type="project" value="InterPro"/>
</dbReference>
<dbReference type="Gene3D" id="3.40.50.880">
    <property type="match status" value="1"/>
</dbReference>
<dbReference type="AlphaFoldDB" id="A0A8J7IRG6"/>
<accession>A0A8J7IRG6</accession>
<evidence type="ECO:0000313" key="6">
    <source>
        <dbReference type="Proteomes" id="UP000640583"/>
    </source>
</evidence>
<organism evidence="5 6">
    <name type="scientific">Halocynthiibacter styelae</name>
    <dbReference type="NCBI Taxonomy" id="2761955"/>
    <lineage>
        <taxon>Bacteria</taxon>
        <taxon>Pseudomonadati</taxon>
        <taxon>Pseudomonadota</taxon>
        <taxon>Alphaproteobacteria</taxon>
        <taxon>Rhodobacterales</taxon>
        <taxon>Paracoccaceae</taxon>
        <taxon>Halocynthiibacter</taxon>
    </lineage>
</organism>
<dbReference type="SUPFAM" id="SSF46689">
    <property type="entry name" value="Homeodomain-like"/>
    <property type="match status" value="2"/>
</dbReference>
<evidence type="ECO:0000256" key="1">
    <source>
        <dbReference type="ARBA" id="ARBA00023015"/>
    </source>
</evidence>
<dbReference type="EMBL" id="JADCKQ010000025">
    <property type="protein sequence ID" value="MBI1495541.1"/>
    <property type="molecule type" value="Genomic_DNA"/>
</dbReference>
<feature type="domain" description="HTH araC/xylS-type" evidence="4">
    <location>
        <begin position="219"/>
        <end position="317"/>
    </location>
</feature>
<dbReference type="Proteomes" id="UP000640583">
    <property type="component" value="Unassembled WGS sequence"/>
</dbReference>
<reference evidence="5" key="1">
    <citation type="submission" date="2020-10" db="EMBL/GenBank/DDBJ databases">
        <title>Paenihalocynthiibacter styelae gen. nov., sp. nov., isolated from stalked sea squirt Styela clava.</title>
        <authorList>
            <person name="Kim Y.-O."/>
            <person name="Yoon J.-H."/>
        </authorList>
    </citation>
    <scope>NUCLEOTIDE SEQUENCE</scope>
    <source>
        <strain evidence="5">MYP1-1</strain>
    </source>
</reference>
<keyword evidence="3" id="KW-0804">Transcription</keyword>